<keyword evidence="3" id="KW-1185">Reference proteome</keyword>
<dbReference type="AlphaFoldDB" id="A0AAV7W6Q4"/>
<accession>A0AAV7W6Q4</accession>
<feature type="region of interest" description="Disordered" evidence="1">
    <location>
        <begin position="51"/>
        <end position="77"/>
    </location>
</feature>
<sequence length="77" mass="8040">MIGRAVHSQACRTPLGSICCRPSHTAAAATLFAVCRLQHLHWSCGGAQLVSDGAQGHKDSPDGTGEAQPGGQCREER</sequence>
<organism evidence="2 3">
    <name type="scientific">Pleurodeles waltl</name>
    <name type="common">Iberian ribbed newt</name>
    <dbReference type="NCBI Taxonomy" id="8319"/>
    <lineage>
        <taxon>Eukaryota</taxon>
        <taxon>Metazoa</taxon>
        <taxon>Chordata</taxon>
        <taxon>Craniata</taxon>
        <taxon>Vertebrata</taxon>
        <taxon>Euteleostomi</taxon>
        <taxon>Amphibia</taxon>
        <taxon>Batrachia</taxon>
        <taxon>Caudata</taxon>
        <taxon>Salamandroidea</taxon>
        <taxon>Salamandridae</taxon>
        <taxon>Pleurodelinae</taxon>
        <taxon>Pleurodeles</taxon>
    </lineage>
</organism>
<dbReference type="EMBL" id="JANPWB010000002">
    <property type="protein sequence ID" value="KAJ1207819.1"/>
    <property type="molecule type" value="Genomic_DNA"/>
</dbReference>
<proteinExistence type="predicted"/>
<name>A0AAV7W6Q4_PLEWA</name>
<dbReference type="Proteomes" id="UP001066276">
    <property type="component" value="Chromosome 1_2"/>
</dbReference>
<comment type="caution">
    <text evidence="2">The sequence shown here is derived from an EMBL/GenBank/DDBJ whole genome shotgun (WGS) entry which is preliminary data.</text>
</comment>
<reference evidence="2" key="1">
    <citation type="journal article" date="2022" name="bioRxiv">
        <title>Sequencing and chromosome-scale assembly of the giantPleurodeles waltlgenome.</title>
        <authorList>
            <person name="Brown T."/>
            <person name="Elewa A."/>
            <person name="Iarovenko S."/>
            <person name="Subramanian E."/>
            <person name="Araus A.J."/>
            <person name="Petzold A."/>
            <person name="Susuki M."/>
            <person name="Suzuki K.-i.T."/>
            <person name="Hayashi T."/>
            <person name="Toyoda A."/>
            <person name="Oliveira C."/>
            <person name="Osipova E."/>
            <person name="Leigh N.D."/>
            <person name="Simon A."/>
            <person name="Yun M.H."/>
        </authorList>
    </citation>
    <scope>NUCLEOTIDE SEQUENCE</scope>
    <source>
        <strain evidence="2">20211129_DDA</strain>
        <tissue evidence="2">Liver</tissue>
    </source>
</reference>
<protein>
    <submittedName>
        <fullName evidence="2">Uncharacterized protein</fullName>
    </submittedName>
</protein>
<evidence type="ECO:0000256" key="1">
    <source>
        <dbReference type="SAM" id="MobiDB-lite"/>
    </source>
</evidence>
<evidence type="ECO:0000313" key="2">
    <source>
        <dbReference type="EMBL" id="KAJ1207819.1"/>
    </source>
</evidence>
<gene>
    <name evidence="2" type="ORF">NDU88_003209</name>
</gene>
<evidence type="ECO:0000313" key="3">
    <source>
        <dbReference type="Proteomes" id="UP001066276"/>
    </source>
</evidence>